<evidence type="ECO:0000256" key="3">
    <source>
        <dbReference type="ARBA" id="ARBA00022989"/>
    </source>
</evidence>
<organism evidence="6 7">
    <name type="scientific">Leucocoprinus leucothites</name>
    <dbReference type="NCBI Taxonomy" id="201217"/>
    <lineage>
        <taxon>Eukaryota</taxon>
        <taxon>Fungi</taxon>
        <taxon>Dikarya</taxon>
        <taxon>Basidiomycota</taxon>
        <taxon>Agaricomycotina</taxon>
        <taxon>Agaricomycetes</taxon>
        <taxon>Agaricomycetidae</taxon>
        <taxon>Agaricales</taxon>
        <taxon>Agaricineae</taxon>
        <taxon>Agaricaceae</taxon>
        <taxon>Leucocoprinus</taxon>
    </lineage>
</organism>
<evidence type="ECO:0000256" key="1">
    <source>
        <dbReference type="ARBA" id="ARBA00004141"/>
    </source>
</evidence>
<keyword evidence="4 5" id="KW-0472">Membrane</keyword>
<dbReference type="Gene3D" id="1.10.357.140">
    <property type="entry name" value="UbiA prenyltransferase"/>
    <property type="match status" value="1"/>
</dbReference>
<name>A0A8H5G409_9AGAR</name>
<dbReference type="OrthoDB" id="2753389at2759"/>
<proteinExistence type="predicted"/>
<accession>A0A8H5G409</accession>
<comment type="caution">
    <text evidence="6">The sequence shown here is derived from an EMBL/GenBank/DDBJ whole genome shotgun (WGS) entry which is preliminary data.</text>
</comment>
<evidence type="ECO:0000313" key="7">
    <source>
        <dbReference type="Proteomes" id="UP000559027"/>
    </source>
</evidence>
<evidence type="ECO:0000256" key="5">
    <source>
        <dbReference type="SAM" id="Phobius"/>
    </source>
</evidence>
<dbReference type="Pfam" id="PF01040">
    <property type="entry name" value="UbiA"/>
    <property type="match status" value="1"/>
</dbReference>
<comment type="subcellular location">
    <subcellularLocation>
        <location evidence="1">Membrane</location>
        <topology evidence="1">Multi-pass membrane protein</topology>
    </subcellularLocation>
</comment>
<dbReference type="GO" id="GO:0016765">
    <property type="term" value="F:transferase activity, transferring alkyl or aryl (other than methyl) groups"/>
    <property type="evidence" value="ECO:0007669"/>
    <property type="project" value="InterPro"/>
</dbReference>
<evidence type="ECO:0000256" key="2">
    <source>
        <dbReference type="ARBA" id="ARBA00022692"/>
    </source>
</evidence>
<feature type="transmembrane region" description="Helical" evidence="5">
    <location>
        <begin position="265"/>
        <end position="286"/>
    </location>
</feature>
<dbReference type="GO" id="GO:0016020">
    <property type="term" value="C:membrane"/>
    <property type="evidence" value="ECO:0007669"/>
    <property type="project" value="UniProtKB-SubCell"/>
</dbReference>
<evidence type="ECO:0008006" key="8">
    <source>
        <dbReference type="Google" id="ProtNLM"/>
    </source>
</evidence>
<evidence type="ECO:0000256" key="4">
    <source>
        <dbReference type="ARBA" id="ARBA00023136"/>
    </source>
</evidence>
<reference evidence="6 7" key="1">
    <citation type="journal article" date="2020" name="ISME J.">
        <title>Uncovering the hidden diversity of litter-decomposition mechanisms in mushroom-forming fungi.</title>
        <authorList>
            <person name="Floudas D."/>
            <person name="Bentzer J."/>
            <person name="Ahren D."/>
            <person name="Johansson T."/>
            <person name="Persson P."/>
            <person name="Tunlid A."/>
        </authorList>
    </citation>
    <scope>NUCLEOTIDE SEQUENCE [LARGE SCALE GENOMIC DNA]</scope>
    <source>
        <strain evidence="6 7">CBS 146.42</strain>
    </source>
</reference>
<dbReference type="EMBL" id="JAACJO010000005">
    <property type="protein sequence ID" value="KAF5357918.1"/>
    <property type="molecule type" value="Genomic_DNA"/>
</dbReference>
<dbReference type="InterPro" id="IPR050475">
    <property type="entry name" value="Prenyltransferase_related"/>
</dbReference>
<dbReference type="InterPro" id="IPR000537">
    <property type="entry name" value="UbiA_prenyltransferase"/>
</dbReference>
<dbReference type="PANTHER" id="PTHR42723:SF1">
    <property type="entry name" value="CHLOROPHYLL SYNTHASE, CHLOROPLASTIC"/>
    <property type="match status" value="1"/>
</dbReference>
<keyword evidence="7" id="KW-1185">Reference proteome</keyword>
<dbReference type="PANTHER" id="PTHR42723">
    <property type="entry name" value="CHLOROPHYLL SYNTHASE"/>
    <property type="match status" value="1"/>
</dbReference>
<feature type="transmembrane region" description="Helical" evidence="5">
    <location>
        <begin position="240"/>
        <end position="259"/>
    </location>
</feature>
<dbReference type="AlphaFoldDB" id="A0A8H5G409"/>
<evidence type="ECO:0000313" key="6">
    <source>
        <dbReference type="EMBL" id="KAF5357918.1"/>
    </source>
</evidence>
<feature type="transmembrane region" description="Helical" evidence="5">
    <location>
        <begin position="42"/>
        <end position="64"/>
    </location>
</feature>
<feature type="transmembrane region" description="Helical" evidence="5">
    <location>
        <begin position="154"/>
        <end position="171"/>
    </location>
</feature>
<gene>
    <name evidence="6" type="ORF">D9756_001584</name>
</gene>
<keyword evidence="2 5" id="KW-0812">Transmembrane</keyword>
<sequence>MTWTQNLLKVAIASRPPSWTFGPILFGIGIIHSKQIPKSLPVLALAALQIFSLSIPLCIIVFGINDVYDFSTDSRNPRKIVNGLQGGVLQPEYHSLVRTSAYVSTIFILIISLLTRQLYNTLAIICLLSLGWQYSASPFRLKEVPVVDSLSNGLIVFLTWFCGFSFSGLGLGDVPSKGLMLSLCTSGIHALGAVIDVDADTAAGQRTIATALGHRPAAIFSAVCYLLAAATETPNSIFGVYLWAGTLIMLVPCLKISLAQRTFEVIVYMSIACATIWIAVRVGGMLKLAKRD</sequence>
<dbReference type="Proteomes" id="UP000559027">
    <property type="component" value="Unassembled WGS sequence"/>
</dbReference>
<keyword evidence="3 5" id="KW-1133">Transmembrane helix</keyword>
<protein>
    <recommendedName>
        <fullName evidence="8">UbiA prenyltransferase</fullName>
    </recommendedName>
</protein>
<dbReference type="InterPro" id="IPR044878">
    <property type="entry name" value="UbiA_sf"/>
</dbReference>